<sequence>MKLMVEKFAHSIGLLCRYKGFYPIHLVTNSTLGVF</sequence>
<organism evidence="1">
    <name type="scientific">Klebsiella pneumoniae</name>
    <dbReference type="NCBI Taxonomy" id="573"/>
    <lineage>
        <taxon>Bacteria</taxon>
        <taxon>Pseudomonadati</taxon>
        <taxon>Pseudomonadota</taxon>
        <taxon>Gammaproteobacteria</taxon>
        <taxon>Enterobacterales</taxon>
        <taxon>Enterobacteriaceae</taxon>
        <taxon>Klebsiella/Raoultella group</taxon>
        <taxon>Klebsiella</taxon>
        <taxon>Klebsiella pneumoniae complex</taxon>
    </lineage>
</organism>
<dbReference type="EMBL" id="CAAHDG010000001">
    <property type="protein sequence ID" value="VGM24728.1"/>
    <property type="molecule type" value="Genomic_DNA"/>
</dbReference>
<proteinExistence type="predicted"/>
<gene>
    <name evidence="1" type="ORF">SAMEA4873561_00276</name>
</gene>
<evidence type="ECO:0000313" key="1">
    <source>
        <dbReference type="EMBL" id="VGM24728.1"/>
    </source>
</evidence>
<protein>
    <submittedName>
        <fullName evidence="1">Uncharacterized protein</fullName>
    </submittedName>
</protein>
<reference evidence="1" key="1">
    <citation type="submission" date="2019-03" db="EMBL/GenBank/DDBJ databases">
        <authorList>
            <consortium name="Pathogen Informatics"/>
        </authorList>
    </citation>
    <scope>NUCLEOTIDE SEQUENCE</scope>
    <source>
        <strain evidence="1">5012STDY7626360</strain>
    </source>
</reference>
<dbReference type="AlphaFoldDB" id="A0A486TFF8"/>
<accession>A0A486TFF8</accession>
<name>A0A486TFF8_KLEPN</name>